<feature type="region of interest" description="Disordered" evidence="1">
    <location>
        <begin position="181"/>
        <end position="235"/>
    </location>
</feature>
<evidence type="ECO:0000256" key="1">
    <source>
        <dbReference type="SAM" id="MobiDB-lite"/>
    </source>
</evidence>
<feature type="compositionally biased region" description="Low complexity" evidence="1">
    <location>
        <begin position="220"/>
        <end position="235"/>
    </location>
</feature>
<feature type="compositionally biased region" description="Basic and acidic residues" evidence="1">
    <location>
        <begin position="181"/>
        <end position="197"/>
    </location>
</feature>
<dbReference type="InterPro" id="IPR014743">
    <property type="entry name" value="Cl-channel_core"/>
</dbReference>
<dbReference type="RefSeq" id="WP_179461915.1">
    <property type="nucleotide sequence ID" value="NZ_JACBZX010000001.1"/>
</dbReference>
<comment type="caution">
    <text evidence="3">The sequence shown here is derived from an EMBL/GenBank/DDBJ whole genome shotgun (WGS) entry which is preliminary data.</text>
</comment>
<proteinExistence type="predicted"/>
<dbReference type="SUPFAM" id="SSF81340">
    <property type="entry name" value="Clc chloride channel"/>
    <property type="match status" value="1"/>
</dbReference>
<keyword evidence="2" id="KW-0812">Transmembrane</keyword>
<keyword evidence="4" id="KW-1185">Reference proteome</keyword>
<dbReference type="EMBL" id="JACBZX010000001">
    <property type="protein sequence ID" value="NYG36406.1"/>
    <property type="molecule type" value="Genomic_DNA"/>
</dbReference>
<dbReference type="Proteomes" id="UP000592181">
    <property type="component" value="Unassembled WGS sequence"/>
</dbReference>
<organism evidence="3 4">
    <name type="scientific">Janibacter alkaliphilus</name>
    <dbReference type="NCBI Taxonomy" id="1069963"/>
    <lineage>
        <taxon>Bacteria</taxon>
        <taxon>Bacillati</taxon>
        <taxon>Actinomycetota</taxon>
        <taxon>Actinomycetes</taxon>
        <taxon>Micrococcales</taxon>
        <taxon>Intrasporangiaceae</taxon>
        <taxon>Janibacter</taxon>
    </lineage>
</organism>
<sequence length="235" mass="24514">MAGAVAGLTFVLMRWLEHTVWSVSDARWYIPVAILVGGLLITALRRRAGRSDLEQQVREGADPTTLHRRRTAYLGASAAIAVGFGGAIGPEAGLIAVVSELSALVSRRVARDHTEAVAIGEAGTAAALGGLYGSPPGAAAYDDSLLTPPKAVNLLAAIAGLGGFLLVRSVRRATRAIDTRATDTRATDTRARRDRASSTRGALRHVPQGPSRRSGDRPDVSAPRVSASRRSGPGP</sequence>
<feature type="transmembrane region" description="Helical" evidence="2">
    <location>
        <begin position="151"/>
        <end position="170"/>
    </location>
</feature>
<accession>A0A852WZW6</accession>
<dbReference type="Gene3D" id="1.10.3080.10">
    <property type="entry name" value="Clc chloride channel"/>
    <property type="match status" value="1"/>
</dbReference>
<keyword evidence="2" id="KW-1133">Transmembrane helix</keyword>
<gene>
    <name evidence="3" type="ORF">BJY28_000875</name>
</gene>
<feature type="transmembrane region" description="Helical" evidence="2">
    <location>
        <begin position="26"/>
        <end position="44"/>
    </location>
</feature>
<evidence type="ECO:0000256" key="2">
    <source>
        <dbReference type="SAM" id="Phobius"/>
    </source>
</evidence>
<keyword evidence="2" id="KW-0472">Membrane</keyword>
<evidence type="ECO:0000313" key="4">
    <source>
        <dbReference type="Proteomes" id="UP000592181"/>
    </source>
</evidence>
<name>A0A852WZW6_9MICO</name>
<reference evidence="3 4" key="1">
    <citation type="submission" date="2020-07" db="EMBL/GenBank/DDBJ databases">
        <title>Sequencing the genomes of 1000 actinobacteria strains.</title>
        <authorList>
            <person name="Klenk H.-P."/>
        </authorList>
    </citation>
    <scope>NUCLEOTIDE SEQUENCE [LARGE SCALE GENOMIC DNA]</scope>
    <source>
        <strain evidence="3 4">DSM 24723</strain>
    </source>
</reference>
<protein>
    <recommendedName>
        <fullName evidence="5">Voltage gated chloride channel</fullName>
    </recommendedName>
</protein>
<feature type="transmembrane region" description="Helical" evidence="2">
    <location>
        <begin position="73"/>
        <end position="98"/>
    </location>
</feature>
<dbReference type="AlphaFoldDB" id="A0A852WZW6"/>
<evidence type="ECO:0000313" key="3">
    <source>
        <dbReference type="EMBL" id="NYG36406.1"/>
    </source>
</evidence>
<evidence type="ECO:0008006" key="5">
    <source>
        <dbReference type="Google" id="ProtNLM"/>
    </source>
</evidence>